<dbReference type="EMBL" id="JAUJDW010000014">
    <property type="protein sequence ID" value="KAK0659340.1"/>
    <property type="molecule type" value="Genomic_DNA"/>
</dbReference>
<comment type="similarity">
    <text evidence="1">Belongs to the 3-beta-HSD family.</text>
</comment>
<dbReference type="InterPro" id="IPR050177">
    <property type="entry name" value="Lipid_A_modif_metabolic_enz"/>
</dbReference>
<keyword evidence="2" id="KW-0560">Oxidoreductase</keyword>
<dbReference type="Proteomes" id="UP001175001">
    <property type="component" value="Unassembled WGS sequence"/>
</dbReference>
<dbReference type="PANTHER" id="PTHR43245:SF51">
    <property type="entry name" value="SHORT CHAIN DEHYDROGENASE_REDUCTASE FAMILY 42E, MEMBER 2"/>
    <property type="match status" value="1"/>
</dbReference>
<evidence type="ECO:0000256" key="1">
    <source>
        <dbReference type="ARBA" id="ARBA00009219"/>
    </source>
</evidence>
<evidence type="ECO:0000256" key="2">
    <source>
        <dbReference type="ARBA" id="ARBA00023002"/>
    </source>
</evidence>
<keyword evidence="5" id="KW-1185">Reference proteome</keyword>
<dbReference type="GO" id="GO:0006694">
    <property type="term" value="P:steroid biosynthetic process"/>
    <property type="evidence" value="ECO:0007669"/>
    <property type="project" value="InterPro"/>
</dbReference>
<gene>
    <name evidence="4" type="primary">erg26</name>
    <name evidence="4" type="ORF">DIS24_g4042</name>
</gene>
<name>A0AA39YXC8_9PEZI</name>
<proteinExistence type="inferred from homology"/>
<accession>A0AA39YXC8</accession>
<evidence type="ECO:0000313" key="4">
    <source>
        <dbReference type="EMBL" id="KAK0659340.1"/>
    </source>
</evidence>
<comment type="caution">
    <text evidence="4">The sequence shown here is derived from an EMBL/GenBank/DDBJ whole genome shotgun (WGS) entry which is preliminary data.</text>
</comment>
<evidence type="ECO:0000313" key="5">
    <source>
        <dbReference type="Proteomes" id="UP001175001"/>
    </source>
</evidence>
<dbReference type="Pfam" id="PF01073">
    <property type="entry name" value="3Beta_HSD"/>
    <property type="match status" value="1"/>
</dbReference>
<dbReference type="GO" id="GO:0016616">
    <property type="term" value="F:oxidoreductase activity, acting on the CH-OH group of donors, NAD or NADP as acceptor"/>
    <property type="evidence" value="ECO:0007669"/>
    <property type="project" value="InterPro"/>
</dbReference>
<reference evidence="4" key="1">
    <citation type="submission" date="2023-06" db="EMBL/GenBank/DDBJ databases">
        <title>Multi-omics analyses reveal the molecular pathogenesis toolkit of Lasiodiplodia hormozganensis, a cross-kingdom pathogen.</title>
        <authorList>
            <person name="Felix C."/>
            <person name="Meneses R."/>
            <person name="Goncalves M.F.M."/>
            <person name="Tilleman L."/>
            <person name="Duarte A.S."/>
            <person name="Jorrin-Novo J.V."/>
            <person name="Van De Peer Y."/>
            <person name="Deforce D."/>
            <person name="Van Nieuwerburgh F."/>
            <person name="Esteves A.C."/>
            <person name="Alves A."/>
        </authorList>
    </citation>
    <scope>NUCLEOTIDE SEQUENCE</scope>
    <source>
        <strain evidence="4">CBS 339.90</strain>
    </source>
</reference>
<dbReference type="PANTHER" id="PTHR43245">
    <property type="entry name" value="BIFUNCTIONAL POLYMYXIN RESISTANCE PROTEIN ARNA"/>
    <property type="match status" value="1"/>
</dbReference>
<organism evidence="4 5">
    <name type="scientific">Lasiodiplodia hormozganensis</name>
    <dbReference type="NCBI Taxonomy" id="869390"/>
    <lineage>
        <taxon>Eukaryota</taxon>
        <taxon>Fungi</taxon>
        <taxon>Dikarya</taxon>
        <taxon>Ascomycota</taxon>
        <taxon>Pezizomycotina</taxon>
        <taxon>Dothideomycetes</taxon>
        <taxon>Dothideomycetes incertae sedis</taxon>
        <taxon>Botryosphaeriales</taxon>
        <taxon>Botryosphaeriaceae</taxon>
        <taxon>Lasiodiplodia</taxon>
    </lineage>
</organism>
<dbReference type="AlphaFoldDB" id="A0AA39YXC8"/>
<evidence type="ECO:0000259" key="3">
    <source>
        <dbReference type="Pfam" id="PF01073"/>
    </source>
</evidence>
<sequence>MDDVMVLSDSFVPSLFQSNVSSTTMDLEKQHVLITGGCGFLGRHIVSAFLSQYPSHQYTVVDTSSPWSLPTWSNVHFLQVDICDQEAVRRSFTTARPTAVVHSAGIVPAGASRYRQRDRRRVFEVNVDGTRNVLEAAKECSSVRAFVYTSSSTVLGDDLSREVPNAEEEFEDVRRKRWIYGESKAHAENIVLSANSPSLPRPFLTTALRPSVLFGPGDTNLIPAIHALIATRAATAVTLGSGFNLYDITYVTNAADAHVLAVQNLLLAASPFNHDGVDRGPPSAAGLPVFITNTSPIPFRDFCRAVWAQFGHYPPFEVRVPVPAARALGSLADAVSWALSGGGLWLGPSFSLSRGAVEDAVGVRYASGKRARHLLGYVPEVGLAEGVRLACEVS</sequence>
<dbReference type="InterPro" id="IPR002225">
    <property type="entry name" value="3Beta_OHSteriod_DH/Estase"/>
</dbReference>
<feature type="domain" description="3-beta hydroxysteroid dehydrogenase/isomerase" evidence="3">
    <location>
        <begin position="33"/>
        <end position="316"/>
    </location>
</feature>
<dbReference type="InterPro" id="IPR036291">
    <property type="entry name" value="NAD(P)-bd_dom_sf"/>
</dbReference>
<protein>
    <submittedName>
        <fullName evidence="4">Sterol-4-alpha-carboxylate 3-dehydrogenase</fullName>
    </submittedName>
</protein>
<dbReference type="Gene3D" id="3.40.50.720">
    <property type="entry name" value="NAD(P)-binding Rossmann-like Domain"/>
    <property type="match status" value="1"/>
</dbReference>
<dbReference type="SUPFAM" id="SSF51735">
    <property type="entry name" value="NAD(P)-binding Rossmann-fold domains"/>
    <property type="match status" value="1"/>
</dbReference>